<evidence type="ECO:0000256" key="6">
    <source>
        <dbReference type="ARBA" id="ARBA00022729"/>
    </source>
</evidence>
<evidence type="ECO:0000256" key="13">
    <source>
        <dbReference type="HAMAP-Rule" id="MF_00233"/>
    </source>
</evidence>
<evidence type="ECO:0000256" key="1">
    <source>
        <dbReference type="ARBA" id="ARBA00004459"/>
    </source>
</evidence>
<keyword evidence="10 13" id="KW-0143">Chaperone</keyword>
<keyword evidence="12 15" id="KW-0449">Lipoprotein</keyword>
<evidence type="ECO:0000256" key="8">
    <source>
        <dbReference type="ARBA" id="ARBA00023136"/>
    </source>
</evidence>
<evidence type="ECO:0000313" key="15">
    <source>
        <dbReference type="EMBL" id="MDO6672740.1"/>
    </source>
</evidence>
<dbReference type="InterPro" id="IPR029046">
    <property type="entry name" value="LolA/LolB/LppX"/>
</dbReference>
<dbReference type="EMBL" id="JAUORK010000014">
    <property type="protein sequence ID" value="MDO6672740.1"/>
    <property type="molecule type" value="Genomic_DNA"/>
</dbReference>
<dbReference type="AlphaFoldDB" id="A0AAP4WW35"/>
<feature type="chain" id="PRO_5042983945" description="Outer-membrane lipoprotein LolB" evidence="14">
    <location>
        <begin position="38"/>
        <end position="214"/>
    </location>
</feature>
<dbReference type="Pfam" id="PF03550">
    <property type="entry name" value="LolB"/>
    <property type="match status" value="1"/>
</dbReference>
<evidence type="ECO:0000256" key="2">
    <source>
        <dbReference type="ARBA" id="ARBA00009696"/>
    </source>
</evidence>
<evidence type="ECO:0000256" key="10">
    <source>
        <dbReference type="ARBA" id="ARBA00023186"/>
    </source>
</evidence>
<proteinExistence type="inferred from homology"/>
<dbReference type="InterPro" id="IPR004565">
    <property type="entry name" value="OM_lipoprot_LolB"/>
</dbReference>
<dbReference type="HAMAP" id="MF_00233">
    <property type="entry name" value="LolB"/>
    <property type="match status" value="1"/>
</dbReference>
<comment type="function">
    <text evidence="13">Plays a critical role in the incorporation of lipoproteins in the outer membrane after they are released by the LolA protein.</text>
</comment>
<reference evidence="15" key="1">
    <citation type="submission" date="2023-07" db="EMBL/GenBank/DDBJ databases">
        <title>Genome content predicts the carbon catabolic preferences of heterotrophic bacteria.</title>
        <authorList>
            <person name="Gralka M."/>
        </authorList>
    </citation>
    <scope>NUCLEOTIDE SEQUENCE</scope>
    <source>
        <strain evidence="15">C2R13</strain>
    </source>
</reference>
<evidence type="ECO:0000256" key="12">
    <source>
        <dbReference type="ARBA" id="ARBA00023288"/>
    </source>
</evidence>
<keyword evidence="8 13" id="KW-0472">Membrane</keyword>
<evidence type="ECO:0000256" key="7">
    <source>
        <dbReference type="ARBA" id="ARBA00022927"/>
    </source>
</evidence>
<evidence type="ECO:0000256" key="5">
    <source>
        <dbReference type="ARBA" id="ARBA00022448"/>
    </source>
</evidence>
<sequence>MITSPLSLPLLSQARRLLGPALLAMTLVLSGCASQMASDNAGDLMRSDGDWQQQDAQLAALTHWQLAGKVGIRTPEEGHSANLDWQQDGDDYHMLITGPLGAGRTTLVRDADGVRLSSSEGDFEAPDAESLMLAQLGWSLPLGALDNWVRGVPAAGEHDIEADELGFPTTLYQDGWEVDYQDWTRAEGLWLPRKMKLYYGDLTATLIVNQWQAL</sequence>
<dbReference type="SUPFAM" id="SSF89392">
    <property type="entry name" value="Prokaryotic lipoproteins and lipoprotein localization factors"/>
    <property type="match status" value="1"/>
</dbReference>
<accession>A0AAP4WW35</accession>
<comment type="caution">
    <text evidence="15">The sequence shown here is derived from an EMBL/GenBank/DDBJ whole genome shotgun (WGS) entry which is preliminary data.</text>
</comment>
<organism evidence="15 16">
    <name type="scientific">Cobetia amphilecti</name>
    <dbReference type="NCBI Taxonomy" id="1055104"/>
    <lineage>
        <taxon>Bacteria</taxon>
        <taxon>Pseudomonadati</taxon>
        <taxon>Pseudomonadota</taxon>
        <taxon>Gammaproteobacteria</taxon>
        <taxon>Oceanospirillales</taxon>
        <taxon>Halomonadaceae</taxon>
        <taxon>Cobetia</taxon>
    </lineage>
</organism>
<keyword evidence="11 13" id="KW-0998">Cell outer membrane</keyword>
<keyword evidence="9" id="KW-0564">Palmitate</keyword>
<protein>
    <recommendedName>
        <fullName evidence="4 13">Outer-membrane lipoprotein LolB</fullName>
    </recommendedName>
</protein>
<comment type="similarity">
    <text evidence="2 13">Belongs to the LolB family.</text>
</comment>
<evidence type="ECO:0000256" key="14">
    <source>
        <dbReference type="SAM" id="SignalP"/>
    </source>
</evidence>
<dbReference type="NCBIfam" id="TIGR00548">
    <property type="entry name" value="lolB"/>
    <property type="match status" value="1"/>
</dbReference>
<dbReference type="GO" id="GO:0044874">
    <property type="term" value="P:lipoprotein localization to outer membrane"/>
    <property type="evidence" value="ECO:0007669"/>
    <property type="project" value="UniProtKB-UniRule"/>
</dbReference>
<feature type="signal peptide" evidence="14">
    <location>
        <begin position="1"/>
        <end position="37"/>
    </location>
</feature>
<keyword evidence="6 14" id="KW-0732">Signal</keyword>
<evidence type="ECO:0000313" key="16">
    <source>
        <dbReference type="Proteomes" id="UP001170481"/>
    </source>
</evidence>
<dbReference type="Gene3D" id="2.50.20.10">
    <property type="entry name" value="Lipoprotein localisation LolA/LolB/LppX"/>
    <property type="match status" value="1"/>
</dbReference>
<name>A0AAP4WW35_9GAMM</name>
<evidence type="ECO:0000256" key="9">
    <source>
        <dbReference type="ARBA" id="ARBA00023139"/>
    </source>
</evidence>
<dbReference type="GO" id="GO:0015031">
    <property type="term" value="P:protein transport"/>
    <property type="evidence" value="ECO:0007669"/>
    <property type="project" value="UniProtKB-KW"/>
</dbReference>
<dbReference type="RefSeq" id="WP_303594311.1">
    <property type="nucleotide sequence ID" value="NZ_JAUORK010000014.1"/>
</dbReference>
<comment type="subunit">
    <text evidence="3 13">Monomer.</text>
</comment>
<dbReference type="CDD" id="cd16326">
    <property type="entry name" value="LolB"/>
    <property type="match status" value="1"/>
</dbReference>
<keyword evidence="7 13" id="KW-0653">Protein transport</keyword>
<comment type="subcellular location">
    <subcellularLocation>
        <location evidence="1">Cell outer membrane</location>
        <topology evidence="1">Lipid-anchor</topology>
    </subcellularLocation>
</comment>
<keyword evidence="5 13" id="KW-0813">Transport</keyword>
<gene>
    <name evidence="13 15" type="primary">lolB</name>
    <name evidence="15" type="ORF">Q4535_11490</name>
</gene>
<evidence type="ECO:0000256" key="11">
    <source>
        <dbReference type="ARBA" id="ARBA00023237"/>
    </source>
</evidence>
<evidence type="ECO:0000256" key="4">
    <source>
        <dbReference type="ARBA" id="ARBA00016202"/>
    </source>
</evidence>
<evidence type="ECO:0000256" key="3">
    <source>
        <dbReference type="ARBA" id="ARBA00011245"/>
    </source>
</evidence>
<dbReference type="GO" id="GO:0009279">
    <property type="term" value="C:cell outer membrane"/>
    <property type="evidence" value="ECO:0007669"/>
    <property type="project" value="UniProtKB-SubCell"/>
</dbReference>
<dbReference type="Proteomes" id="UP001170481">
    <property type="component" value="Unassembled WGS sequence"/>
</dbReference>